<accession>A0A645BVN9</accession>
<comment type="caution">
    <text evidence="2">The sequence shown here is derived from an EMBL/GenBank/DDBJ whole genome shotgun (WGS) entry which is preliminary data.</text>
</comment>
<dbReference type="EMBL" id="VSSQ01022918">
    <property type="protein sequence ID" value="MPM69510.1"/>
    <property type="molecule type" value="Genomic_DNA"/>
</dbReference>
<evidence type="ECO:0000313" key="2">
    <source>
        <dbReference type="EMBL" id="MPM69510.1"/>
    </source>
</evidence>
<name>A0A645BVN9_9ZZZZ</name>
<keyword evidence="1" id="KW-1133">Transmembrane helix</keyword>
<protein>
    <submittedName>
        <fullName evidence="2">Uncharacterized protein</fullName>
    </submittedName>
</protein>
<keyword evidence="1" id="KW-0812">Transmembrane</keyword>
<dbReference type="AlphaFoldDB" id="A0A645BVN9"/>
<feature type="transmembrane region" description="Helical" evidence="1">
    <location>
        <begin position="12"/>
        <end position="30"/>
    </location>
</feature>
<reference evidence="2" key="1">
    <citation type="submission" date="2019-08" db="EMBL/GenBank/DDBJ databases">
        <authorList>
            <person name="Kucharzyk K."/>
            <person name="Murdoch R.W."/>
            <person name="Higgins S."/>
            <person name="Loffler F."/>
        </authorList>
    </citation>
    <scope>NUCLEOTIDE SEQUENCE</scope>
</reference>
<evidence type="ECO:0000256" key="1">
    <source>
        <dbReference type="SAM" id="Phobius"/>
    </source>
</evidence>
<keyword evidence="1" id="KW-0472">Membrane</keyword>
<organism evidence="2">
    <name type="scientific">bioreactor metagenome</name>
    <dbReference type="NCBI Taxonomy" id="1076179"/>
    <lineage>
        <taxon>unclassified sequences</taxon>
        <taxon>metagenomes</taxon>
        <taxon>ecological metagenomes</taxon>
    </lineage>
</organism>
<proteinExistence type="predicted"/>
<sequence>MLAGLYFEEDCAVLFVGFALVQQPVGVFFVEVHTF</sequence>
<gene>
    <name evidence="2" type="ORF">SDC9_116455</name>
</gene>